<keyword evidence="4 7" id="KW-0812">Transmembrane</keyword>
<dbReference type="GO" id="GO:0015211">
    <property type="term" value="F:purine nucleoside transmembrane transporter activity"/>
    <property type="evidence" value="ECO:0007669"/>
    <property type="project" value="UniProtKB-UniRule"/>
</dbReference>
<evidence type="ECO:0000256" key="6">
    <source>
        <dbReference type="ARBA" id="ARBA00023136"/>
    </source>
</evidence>
<organism evidence="8 9">
    <name type="scientific">Adiantum capillus-veneris</name>
    <name type="common">Maidenhair fern</name>
    <dbReference type="NCBI Taxonomy" id="13818"/>
    <lineage>
        <taxon>Eukaryota</taxon>
        <taxon>Viridiplantae</taxon>
        <taxon>Streptophyta</taxon>
        <taxon>Embryophyta</taxon>
        <taxon>Tracheophyta</taxon>
        <taxon>Polypodiopsida</taxon>
        <taxon>Polypodiidae</taxon>
        <taxon>Polypodiales</taxon>
        <taxon>Pteridineae</taxon>
        <taxon>Pteridaceae</taxon>
        <taxon>Vittarioideae</taxon>
        <taxon>Adiantum</taxon>
    </lineage>
</organism>
<feature type="transmembrane region" description="Helical" evidence="7">
    <location>
        <begin position="174"/>
        <end position="193"/>
    </location>
</feature>
<dbReference type="GO" id="GO:0005345">
    <property type="term" value="F:purine nucleobase transmembrane transporter activity"/>
    <property type="evidence" value="ECO:0007669"/>
    <property type="project" value="UniProtKB-UniRule"/>
</dbReference>
<dbReference type="InterPro" id="IPR030182">
    <property type="entry name" value="PUP_plant"/>
</dbReference>
<evidence type="ECO:0000256" key="2">
    <source>
        <dbReference type="ARBA" id="ARBA00006213"/>
    </source>
</evidence>
<evidence type="ECO:0000256" key="5">
    <source>
        <dbReference type="ARBA" id="ARBA00022989"/>
    </source>
</evidence>
<evidence type="ECO:0000313" key="8">
    <source>
        <dbReference type="EMBL" id="KAI5084039.1"/>
    </source>
</evidence>
<dbReference type="PANTHER" id="PTHR31376">
    <property type="entry name" value="OS09G0467300 PROTEIN-RELATED"/>
    <property type="match status" value="1"/>
</dbReference>
<dbReference type="AlphaFoldDB" id="A0A9D4ZQC7"/>
<reference evidence="8" key="1">
    <citation type="submission" date="2021-01" db="EMBL/GenBank/DDBJ databases">
        <title>Adiantum capillus-veneris genome.</title>
        <authorList>
            <person name="Fang Y."/>
            <person name="Liao Q."/>
        </authorList>
    </citation>
    <scope>NUCLEOTIDE SEQUENCE</scope>
    <source>
        <strain evidence="8">H3</strain>
        <tissue evidence="8">Leaf</tissue>
    </source>
</reference>
<feature type="transmembrane region" description="Helical" evidence="7">
    <location>
        <begin position="205"/>
        <end position="222"/>
    </location>
</feature>
<feature type="transmembrane region" description="Helical" evidence="7">
    <location>
        <begin position="138"/>
        <end position="162"/>
    </location>
</feature>
<feature type="transmembrane region" description="Helical" evidence="7">
    <location>
        <begin position="395"/>
        <end position="414"/>
    </location>
</feature>
<name>A0A9D4ZQC7_ADICA</name>
<keyword evidence="5 7" id="KW-1133">Transmembrane helix</keyword>
<dbReference type="OrthoDB" id="1907510at2759"/>
<evidence type="ECO:0000256" key="1">
    <source>
        <dbReference type="ARBA" id="ARBA00004141"/>
    </source>
</evidence>
<feature type="transmembrane region" description="Helical" evidence="7">
    <location>
        <begin position="102"/>
        <end position="126"/>
    </location>
</feature>
<keyword evidence="3 7" id="KW-0813">Transport</keyword>
<dbReference type="Pfam" id="PF16913">
    <property type="entry name" value="PUNUT"/>
    <property type="match status" value="1"/>
</dbReference>
<comment type="subcellular location">
    <subcellularLocation>
        <location evidence="1 7">Membrane</location>
        <topology evidence="1 7">Multi-pass membrane protein</topology>
    </subcellularLocation>
</comment>
<feature type="transmembrane region" description="Helical" evidence="7">
    <location>
        <begin position="260"/>
        <end position="286"/>
    </location>
</feature>
<keyword evidence="9" id="KW-1185">Reference proteome</keyword>
<dbReference type="Proteomes" id="UP000886520">
    <property type="component" value="Chromosome 1"/>
</dbReference>
<dbReference type="PANTHER" id="PTHR31376:SF105">
    <property type="entry name" value="PURINE PERMEASE-RELATED"/>
    <property type="match status" value="1"/>
</dbReference>
<feature type="transmembrane region" description="Helical" evidence="7">
    <location>
        <begin position="298"/>
        <end position="318"/>
    </location>
</feature>
<dbReference type="SUPFAM" id="SSF103481">
    <property type="entry name" value="Multidrug resistance efflux transporter EmrE"/>
    <property type="match status" value="1"/>
</dbReference>
<dbReference type="InterPro" id="IPR037185">
    <property type="entry name" value="EmrE-like"/>
</dbReference>
<evidence type="ECO:0000256" key="7">
    <source>
        <dbReference type="RuleBase" id="RU368015"/>
    </source>
</evidence>
<keyword evidence="6 7" id="KW-0472">Membrane</keyword>
<feature type="transmembrane region" description="Helical" evidence="7">
    <location>
        <begin position="361"/>
        <end position="389"/>
    </location>
</feature>
<evidence type="ECO:0000313" key="9">
    <source>
        <dbReference type="Proteomes" id="UP000886520"/>
    </source>
</evidence>
<sequence length="424" mass="45698">MASGTAPRCTSSDASDPYHIMVAAEAESRSVDNHTTVDVDHSAGGTAKELHMRDSMVAGGNVARKYWYVEQGEYGLNGAVATDPTGRPAGGHRRRLLFGQDALHWTLMAVSTLALIVGLSSATLLGRLYFVHGGSGRWLYSLVQCAGWPVLLPLLVFCYWKYSIRPTPLTPRLALAYLALGCLSAVDNLLYAWGISYLPVSTNSLLSSTQLVFTAIFAYGLVRQKITPYILNSIVIITTGTVLLAVSSDSDRPRNTTHTQYVAGFIVTVVGSAVFALLLPLIELVFTKLVGKANFARVLEVEIAISVVSTVISLIGMWASRELAMGQQEAMHFGLGTVAYVQTLFWSAVGWQLYMVGGAGVIFLASCLFSCCLMTVMIPVLPLLAVAFFNDSFSAVKGLAMALSLWGFISYTYGGYVHSKGETN</sequence>
<dbReference type="GO" id="GO:0016020">
    <property type="term" value="C:membrane"/>
    <property type="evidence" value="ECO:0007669"/>
    <property type="project" value="UniProtKB-SubCell"/>
</dbReference>
<comment type="caution">
    <text evidence="8">The sequence shown here is derived from an EMBL/GenBank/DDBJ whole genome shotgun (WGS) entry which is preliminary data.</text>
</comment>
<gene>
    <name evidence="8" type="ORF">GOP47_0000208</name>
</gene>
<evidence type="ECO:0000256" key="3">
    <source>
        <dbReference type="ARBA" id="ARBA00022448"/>
    </source>
</evidence>
<protein>
    <recommendedName>
        <fullName evidence="7">Probable purine permease</fullName>
    </recommendedName>
</protein>
<accession>A0A9D4ZQC7</accession>
<proteinExistence type="inferred from homology"/>
<comment type="similarity">
    <text evidence="2 7">Belongs to the purine permeases (TC 2.A.7.14) family.</text>
</comment>
<feature type="transmembrane region" description="Helical" evidence="7">
    <location>
        <begin position="229"/>
        <end position="248"/>
    </location>
</feature>
<dbReference type="EMBL" id="JABFUD020000001">
    <property type="protein sequence ID" value="KAI5084039.1"/>
    <property type="molecule type" value="Genomic_DNA"/>
</dbReference>
<feature type="transmembrane region" description="Helical" evidence="7">
    <location>
        <begin position="330"/>
        <end position="349"/>
    </location>
</feature>
<evidence type="ECO:0000256" key="4">
    <source>
        <dbReference type="ARBA" id="ARBA00022692"/>
    </source>
</evidence>